<gene>
    <name evidence="2" type="ORF">X777_15111</name>
</gene>
<proteinExistence type="predicted"/>
<dbReference type="EMBL" id="KK107079">
    <property type="protein sequence ID" value="EZA60174.1"/>
    <property type="molecule type" value="Genomic_DNA"/>
</dbReference>
<feature type="compositionally biased region" description="Low complexity" evidence="1">
    <location>
        <begin position="42"/>
        <end position="51"/>
    </location>
</feature>
<accession>A0A026WYH9</accession>
<dbReference type="Proteomes" id="UP000053097">
    <property type="component" value="Unassembled WGS sequence"/>
</dbReference>
<evidence type="ECO:0000313" key="3">
    <source>
        <dbReference type="Proteomes" id="UP000053097"/>
    </source>
</evidence>
<keyword evidence="3" id="KW-1185">Reference proteome</keyword>
<dbReference type="AlphaFoldDB" id="A0A026WYH9"/>
<protein>
    <submittedName>
        <fullName evidence="2">Uncharacterized protein</fullName>
    </submittedName>
</protein>
<evidence type="ECO:0000256" key="1">
    <source>
        <dbReference type="SAM" id="MobiDB-lite"/>
    </source>
</evidence>
<sequence length="124" mass="14447">MITGDEKWIVYNNVKRKRSWSKRDEPAQSTRPDAAAAKVKRSSGVSAGSGRSFEVDIRSPRFDVGYVIRRSEYAPSGSEREERAGCRAGRCAGGKRERGRRRWRRRRGIFKWPYSCMEMREMQR</sequence>
<evidence type="ECO:0000313" key="2">
    <source>
        <dbReference type="EMBL" id="EZA60174.1"/>
    </source>
</evidence>
<feature type="region of interest" description="Disordered" evidence="1">
    <location>
        <begin position="75"/>
        <end position="98"/>
    </location>
</feature>
<name>A0A026WYH9_OOCBI</name>
<feature type="region of interest" description="Disordered" evidence="1">
    <location>
        <begin position="17"/>
        <end position="51"/>
    </location>
</feature>
<reference evidence="2 3" key="1">
    <citation type="journal article" date="2014" name="Curr. Biol.">
        <title>The genome of the clonal raider ant Cerapachys biroi.</title>
        <authorList>
            <person name="Oxley P.R."/>
            <person name="Ji L."/>
            <person name="Fetter-Pruneda I."/>
            <person name="McKenzie S.K."/>
            <person name="Li C."/>
            <person name="Hu H."/>
            <person name="Zhang G."/>
            <person name="Kronauer D.J."/>
        </authorList>
    </citation>
    <scope>NUCLEOTIDE SEQUENCE [LARGE SCALE GENOMIC DNA]</scope>
</reference>
<organism evidence="2 3">
    <name type="scientific">Ooceraea biroi</name>
    <name type="common">Clonal raider ant</name>
    <name type="synonym">Cerapachys biroi</name>
    <dbReference type="NCBI Taxonomy" id="2015173"/>
    <lineage>
        <taxon>Eukaryota</taxon>
        <taxon>Metazoa</taxon>
        <taxon>Ecdysozoa</taxon>
        <taxon>Arthropoda</taxon>
        <taxon>Hexapoda</taxon>
        <taxon>Insecta</taxon>
        <taxon>Pterygota</taxon>
        <taxon>Neoptera</taxon>
        <taxon>Endopterygota</taxon>
        <taxon>Hymenoptera</taxon>
        <taxon>Apocrita</taxon>
        <taxon>Aculeata</taxon>
        <taxon>Formicoidea</taxon>
        <taxon>Formicidae</taxon>
        <taxon>Dorylinae</taxon>
        <taxon>Ooceraea</taxon>
    </lineage>
</organism>